<evidence type="ECO:0000313" key="2">
    <source>
        <dbReference type="Proteomes" id="UP000324897"/>
    </source>
</evidence>
<accession>A0A5J9WST2</accession>
<dbReference type="EMBL" id="RWGY01000002">
    <property type="protein sequence ID" value="TVU50354.1"/>
    <property type="molecule type" value="Genomic_DNA"/>
</dbReference>
<protein>
    <submittedName>
        <fullName evidence="1">Uncharacterized protein</fullName>
    </submittedName>
</protein>
<organism evidence="1 2">
    <name type="scientific">Eragrostis curvula</name>
    <name type="common">weeping love grass</name>
    <dbReference type="NCBI Taxonomy" id="38414"/>
    <lineage>
        <taxon>Eukaryota</taxon>
        <taxon>Viridiplantae</taxon>
        <taxon>Streptophyta</taxon>
        <taxon>Embryophyta</taxon>
        <taxon>Tracheophyta</taxon>
        <taxon>Spermatophyta</taxon>
        <taxon>Magnoliopsida</taxon>
        <taxon>Liliopsida</taxon>
        <taxon>Poales</taxon>
        <taxon>Poaceae</taxon>
        <taxon>PACMAD clade</taxon>
        <taxon>Chloridoideae</taxon>
        <taxon>Eragrostideae</taxon>
        <taxon>Eragrostidinae</taxon>
        <taxon>Eragrostis</taxon>
    </lineage>
</organism>
<dbReference type="Proteomes" id="UP000324897">
    <property type="component" value="Chromosome 6"/>
</dbReference>
<dbReference type="Gramene" id="TVU50354">
    <property type="protein sequence ID" value="TVU50354"/>
    <property type="gene ID" value="EJB05_01723"/>
</dbReference>
<dbReference type="AlphaFoldDB" id="A0A5J9WST2"/>
<sequence>MVIRLLWNIGRRFNMPVSKSQFCMILTPGATPGVPASSLGFGRHMYQESVKVEMAPVLTLSEP</sequence>
<proteinExistence type="predicted"/>
<gene>
    <name evidence="1" type="ORF">EJB05_01723</name>
</gene>
<evidence type="ECO:0000313" key="1">
    <source>
        <dbReference type="EMBL" id="TVU50354.1"/>
    </source>
</evidence>
<reference evidence="1 2" key="1">
    <citation type="journal article" date="2019" name="Sci. Rep.">
        <title>A high-quality genome of Eragrostis curvula grass provides insights into Poaceae evolution and supports new strategies to enhance forage quality.</title>
        <authorList>
            <person name="Carballo J."/>
            <person name="Santos B.A.C.M."/>
            <person name="Zappacosta D."/>
            <person name="Garbus I."/>
            <person name="Selva J.P."/>
            <person name="Gallo C.A."/>
            <person name="Diaz A."/>
            <person name="Albertini E."/>
            <person name="Caccamo M."/>
            <person name="Echenique V."/>
        </authorList>
    </citation>
    <scope>NUCLEOTIDE SEQUENCE [LARGE SCALE GENOMIC DNA]</scope>
    <source>
        <strain evidence="2">cv. Victoria</strain>
        <tissue evidence="1">Leaf</tissue>
    </source>
</reference>
<comment type="caution">
    <text evidence="1">The sequence shown here is derived from an EMBL/GenBank/DDBJ whole genome shotgun (WGS) entry which is preliminary data.</text>
</comment>
<keyword evidence="2" id="KW-1185">Reference proteome</keyword>
<name>A0A5J9WST2_9POAL</name>